<dbReference type="InterPro" id="IPR036866">
    <property type="entry name" value="RibonucZ/Hydroxyglut_hydro"/>
</dbReference>
<comment type="caution">
    <text evidence="2">The sequence shown here is derived from an EMBL/GenBank/DDBJ whole genome shotgun (WGS) entry which is preliminary data.</text>
</comment>
<reference evidence="2" key="1">
    <citation type="submission" date="2021-01" db="EMBL/GenBank/DDBJ databases">
        <title>Whole genome shotgun sequence of Cellulomonas chitinilytica NBRC 110799.</title>
        <authorList>
            <person name="Komaki H."/>
            <person name="Tamura T."/>
        </authorList>
    </citation>
    <scope>NUCLEOTIDE SEQUENCE</scope>
    <source>
        <strain evidence="2">NBRC 110799</strain>
    </source>
</reference>
<gene>
    <name evidence="2" type="ORF">Cch01nite_05520</name>
</gene>
<dbReference type="InterPro" id="IPR001279">
    <property type="entry name" value="Metallo-B-lactamas"/>
</dbReference>
<dbReference type="SUPFAM" id="SSF56281">
    <property type="entry name" value="Metallo-hydrolase/oxidoreductase"/>
    <property type="match status" value="1"/>
</dbReference>
<protein>
    <submittedName>
        <fullName evidence="2">MBL fold metallo-hydrolase</fullName>
    </submittedName>
</protein>
<dbReference type="PANTHER" id="PTHR42951:SF22">
    <property type="entry name" value="METALLO BETA-LACTAMASE SUPERFAMILY LIPOPROTEIN"/>
    <property type="match status" value="1"/>
</dbReference>
<dbReference type="Proteomes" id="UP000632740">
    <property type="component" value="Unassembled WGS sequence"/>
</dbReference>
<dbReference type="Gene3D" id="3.60.15.10">
    <property type="entry name" value="Ribonuclease Z/Hydroxyacylglutathione hydrolase-like"/>
    <property type="match status" value="1"/>
</dbReference>
<dbReference type="Pfam" id="PF00753">
    <property type="entry name" value="Lactamase_B"/>
    <property type="match status" value="1"/>
</dbReference>
<sequence length="280" mass="29421">MPGTVPAHPLVEVADGVHVATSAVYATTSTVVVGGDGSCLVVDPGVTAREVADLSAAVRAHGWRPVAVWSTHDHWDHALDGHGLRDLPRWAAWVQQPDWVGAARAARDGDDELAAYVRAHPGQRGADLVHAPPMPPPLTDDAPAPGTGWALLDWDGREVRVLTHAAHAAGHTALHVADAAVLLAGDLLSDVEIPLLDVDAADPVGDYTATLDRIDALDDVRVVVPGHGAVGDGPELARRLAADRRYLDRLVEVGAGADDPRLTAPWLTHAHHRQAAATRA</sequence>
<dbReference type="AlphaFoldDB" id="A0A919P0Z0"/>
<proteinExistence type="predicted"/>
<name>A0A919P0Z0_9CELL</name>
<dbReference type="PANTHER" id="PTHR42951">
    <property type="entry name" value="METALLO-BETA-LACTAMASE DOMAIN-CONTAINING"/>
    <property type="match status" value="1"/>
</dbReference>
<dbReference type="EMBL" id="BONK01000002">
    <property type="protein sequence ID" value="GIG19828.1"/>
    <property type="molecule type" value="Genomic_DNA"/>
</dbReference>
<dbReference type="SMART" id="SM00849">
    <property type="entry name" value="Lactamase_B"/>
    <property type="match status" value="1"/>
</dbReference>
<organism evidence="2 3">
    <name type="scientific">Cellulomonas chitinilytica</name>
    <dbReference type="NCBI Taxonomy" id="398759"/>
    <lineage>
        <taxon>Bacteria</taxon>
        <taxon>Bacillati</taxon>
        <taxon>Actinomycetota</taxon>
        <taxon>Actinomycetes</taxon>
        <taxon>Micrococcales</taxon>
        <taxon>Cellulomonadaceae</taxon>
        <taxon>Cellulomonas</taxon>
    </lineage>
</organism>
<accession>A0A919P0Z0</accession>
<dbReference type="InterPro" id="IPR050855">
    <property type="entry name" value="NDM-1-like"/>
</dbReference>
<evidence type="ECO:0000313" key="3">
    <source>
        <dbReference type="Proteomes" id="UP000632740"/>
    </source>
</evidence>
<evidence type="ECO:0000313" key="2">
    <source>
        <dbReference type="EMBL" id="GIG19828.1"/>
    </source>
</evidence>
<feature type="domain" description="Metallo-beta-lactamase" evidence="1">
    <location>
        <begin position="27"/>
        <end position="227"/>
    </location>
</feature>
<keyword evidence="3" id="KW-1185">Reference proteome</keyword>
<evidence type="ECO:0000259" key="1">
    <source>
        <dbReference type="SMART" id="SM00849"/>
    </source>
</evidence>